<dbReference type="STRING" id="1348632.GCA_001591745_01626"/>
<gene>
    <name evidence="2" type="ORF">RU87_GL000616</name>
</gene>
<dbReference type="RefSeq" id="WP_068164345.1">
    <property type="nucleotide sequence ID" value="NZ_JXJX01000002.1"/>
</dbReference>
<reference evidence="2 3" key="1">
    <citation type="submission" date="2014-12" db="EMBL/GenBank/DDBJ databases">
        <title>Draft genome sequences of 10 type strains of Lactococcus.</title>
        <authorList>
            <person name="Sun Z."/>
            <person name="Zhong Z."/>
            <person name="Liu W."/>
            <person name="Zhang W."/>
            <person name="Zhang H."/>
        </authorList>
    </citation>
    <scope>NUCLEOTIDE SEQUENCE [LARGE SCALE GENOMIC DNA]</scope>
    <source>
        <strain evidence="2 3">DSM 20686</strain>
    </source>
</reference>
<protein>
    <recommendedName>
        <fullName evidence="4">Lipoprotein</fullName>
    </recommendedName>
</protein>
<organism evidence="2 3">
    <name type="scientific">Pseudolactococcus plantarum</name>
    <dbReference type="NCBI Taxonomy" id="1365"/>
    <lineage>
        <taxon>Bacteria</taxon>
        <taxon>Bacillati</taxon>
        <taxon>Bacillota</taxon>
        <taxon>Bacilli</taxon>
        <taxon>Lactobacillales</taxon>
        <taxon>Streptococcaceae</taxon>
        <taxon>Pseudolactococcus</taxon>
    </lineage>
</organism>
<evidence type="ECO:0000313" key="2">
    <source>
        <dbReference type="EMBL" id="PCS07880.1"/>
    </source>
</evidence>
<comment type="caution">
    <text evidence="2">The sequence shown here is derived from an EMBL/GenBank/DDBJ whole genome shotgun (WGS) entry which is preliminary data.</text>
</comment>
<name>A0A2A5S355_9LACT</name>
<sequence length="371" mass="38394">MKKSQIISLLAVSALSVTMLAACGGSGNKKSDSKADAQSAEVFTGATKGTDNFETLSKGVSENGAWLNAVTKDIDASGKTLTVSGLFAGDGQVKRELALYKSGADKKPEGTYTLTVAKLVVKSPGFIIAQGTVKGDVYVDATGFKMQGSAKVDGNLIFASDRLKKAYDALTPQAKGVVTGTTKVEATNVVGVKSGAVTIAEKGGKISHVKSSDVKTGATHGTEKLSVLSDALSKNGTWLAAGTADINGAGKTVKIDGTFIASNGLIARKLVLYAQNDHRQVAKTYTLTVAKLVVNSPHTVIANGEIKGDVYVTKSAIGFAAQNTKDTTGKQVTAKIDGNLYFATQAELDAYNKLPATAKYDVTGKTEVKAV</sequence>
<keyword evidence="3" id="KW-1185">Reference proteome</keyword>
<feature type="signal peptide" evidence="1">
    <location>
        <begin position="1"/>
        <end position="21"/>
    </location>
</feature>
<dbReference type="OrthoDB" id="2111555at2"/>
<evidence type="ECO:0000313" key="3">
    <source>
        <dbReference type="Proteomes" id="UP000242246"/>
    </source>
</evidence>
<keyword evidence="1" id="KW-0732">Signal</keyword>
<dbReference type="Proteomes" id="UP000242246">
    <property type="component" value="Unassembled WGS sequence"/>
</dbReference>
<proteinExistence type="predicted"/>
<dbReference type="AlphaFoldDB" id="A0A2A5S355"/>
<evidence type="ECO:0000256" key="1">
    <source>
        <dbReference type="SAM" id="SignalP"/>
    </source>
</evidence>
<accession>A0A2A5S355</accession>
<feature type="chain" id="PRO_5013082754" description="Lipoprotein" evidence="1">
    <location>
        <begin position="22"/>
        <end position="371"/>
    </location>
</feature>
<evidence type="ECO:0008006" key="4">
    <source>
        <dbReference type="Google" id="ProtNLM"/>
    </source>
</evidence>
<dbReference type="PROSITE" id="PS51257">
    <property type="entry name" value="PROKAR_LIPOPROTEIN"/>
    <property type="match status" value="1"/>
</dbReference>
<dbReference type="EMBL" id="JXJX01000002">
    <property type="protein sequence ID" value="PCS07880.1"/>
    <property type="molecule type" value="Genomic_DNA"/>
</dbReference>